<dbReference type="PROSITE" id="PS00070">
    <property type="entry name" value="ALDEHYDE_DEHYDR_CYS"/>
    <property type="match status" value="1"/>
</dbReference>
<dbReference type="STRING" id="1777141.AWB80_08194"/>
<dbReference type="InterPro" id="IPR010102">
    <property type="entry name" value="Succ_semiAld_DH"/>
</dbReference>
<evidence type="ECO:0000256" key="3">
    <source>
        <dbReference type="PROSITE-ProRule" id="PRU10007"/>
    </source>
</evidence>
<dbReference type="GO" id="GO:0009450">
    <property type="term" value="P:gamma-aminobutyric acid catabolic process"/>
    <property type="evidence" value="ECO:0007669"/>
    <property type="project" value="InterPro"/>
</dbReference>
<keyword evidence="7" id="KW-1185">Reference proteome</keyword>
<dbReference type="RefSeq" id="WP_061180356.1">
    <property type="nucleotide sequence ID" value="NZ_FCOE02000069.1"/>
</dbReference>
<evidence type="ECO:0000256" key="4">
    <source>
        <dbReference type="RuleBase" id="RU003345"/>
    </source>
</evidence>
<dbReference type="SUPFAM" id="SSF53720">
    <property type="entry name" value="ALDH-like"/>
    <property type="match status" value="1"/>
</dbReference>
<dbReference type="AlphaFoldDB" id="A0A158E5N2"/>
<evidence type="ECO:0000313" key="6">
    <source>
        <dbReference type="EMBL" id="SAL01746.1"/>
    </source>
</evidence>
<dbReference type="EMBL" id="FCOE02000069">
    <property type="protein sequence ID" value="SAL01746.1"/>
    <property type="molecule type" value="Genomic_DNA"/>
</dbReference>
<dbReference type="FunFam" id="3.40.309.10:FF:000004">
    <property type="entry name" value="Succinate-semialdehyde dehydrogenase I"/>
    <property type="match status" value="1"/>
</dbReference>
<comment type="similarity">
    <text evidence="1 4">Belongs to the aldehyde dehydrogenase family.</text>
</comment>
<dbReference type="InterPro" id="IPR016163">
    <property type="entry name" value="Ald_DH_C"/>
</dbReference>
<reference evidence="6" key="1">
    <citation type="submission" date="2016-01" db="EMBL/GenBank/DDBJ databases">
        <authorList>
            <person name="Peeters C."/>
        </authorList>
    </citation>
    <scope>NUCLEOTIDE SEQUENCE [LARGE SCALE GENOMIC DNA]</scope>
    <source>
        <strain evidence="6">LMG 29323</strain>
    </source>
</reference>
<name>A0A158E5N2_9BURK</name>
<protein>
    <submittedName>
        <fullName evidence="6">Succinate-semialdehyde dehydrogenase</fullName>
    </submittedName>
</protein>
<comment type="caution">
    <text evidence="6">The sequence shown here is derived from an EMBL/GenBank/DDBJ whole genome shotgun (WGS) entry which is preliminary data.</text>
</comment>
<dbReference type="InterPro" id="IPR016160">
    <property type="entry name" value="Ald_DH_CS_CYS"/>
</dbReference>
<organism evidence="6 7">
    <name type="scientific">Caballeronia pedi</name>
    <dbReference type="NCBI Taxonomy" id="1777141"/>
    <lineage>
        <taxon>Bacteria</taxon>
        <taxon>Pseudomonadati</taxon>
        <taxon>Pseudomonadota</taxon>
        <taxon>Betaproteobacteria</taxon>
        <taxon>Burkholderiales</taxon>
        <taxon>Burkholderiaceae</taxon>
        <taxon>Caballeronia</taxon>
    </lineage>
</organism>
<dbReference type="InterPro" id="IPR016162">
    <property type="entry name" value="Ald_DH_N"/>
</dbReference>
<evidence type="ECO:0000256" key="2">
    <source>
        <dbReference type="ARBA" id="ARBA00023002"/>
    </source>
</evidence>
<dbReference type="Gene3D" id="3.40.605.10">
    <property type="entry name" value="Aldehyde Dehydrogenase, Chain A, domain 1"/>
    <property type="match status" value="1"/>
</dbReference>
<feature type="domain" description="Aldehyde dehydrogenase" evidence="5">
    <location>
        <begin position="19"/>
        <end position="477"/>
    </location>
</feature>
<dbReference type="FunFam" id="3.40.605.10:FF:000005">
    <property type="entry name" value="Succinate-semialdehyde dehydrogenase I"/>
    <property type="match status" value="1"/>
</dbReference>
<evidence type="ECO:0000256" key="1">
    <source>
        <dbReference type="ARBA" id="ARBA00009986"/>
    </source>
</evidence>
<dbReference type="InterPro" id="IPR050740">
    <property type="entry name" value="Aldehyde_DH_Superfamily"/>
</dbReference>
<dbReference type="PANTHER" id="PTHR43353:SF5">
    <property type="entry name" value="SUCCINATE-SEMIALDEHYDE DEHYDROGENASE, MITOCHONDRIAL"/>
    <property type="match status" value="1"/>
</dbReference>
<keyword evidence="2 4" id="KW-0560">Oxidoreductase</keyword>
<dbReference type="InterPro" id="IPR016161">
    <property type="entry name" value="Ald_DH/histidinol_DH"/>
</dbReference>
<dbReference type="OrthoDB" id="6187633at2"/>
<dbReference type="PROSITE" id="PS00687">
    <property type="entry name" value="ALDEHYDE_DEHYDR_GLU"/>
    <property type="match status" value="1"/>
</dbReference>
<feature type="active site" evidence="3">
    <location>
        <position position="255"/>
    </location>
</feature>
<evidence type="ECO:0000313" key="7">
    <source>
        <dbReference type="Proteomes" id="UP000054911"/>
    </source>
</evidence>
<dbReference type="GO" id="GO:0005829">
    <property type="term" value="C:cytosol"/>
    <property type="evidence" value="ECO:0007669"/>
    <property type="project" value="TreeGrafter"/>
</dbReference>
<dbReference type="Gene3D" id="3.40.309.10">
    <property type="entry name" value="Aldehyde Dehydrogenase, Chain A, domain 2"/>
    <property type="match status" value="1"/>
</dbReference>
<dbReference type="InterPro" id="IPR029510">
    <property type="entry name" value="Ald_DH_CS_GLU"/>
</dbReference>
<dbReference type="FunFam" id="3.40.605.10:FF:000026">
    <property type="entry name" value="Aldehyde dehydrogenase, putative"/>
    <property type="match status" value="1"/>
</dbReference>
<accession>A0A158E5N2</accession>
<dbReference type="NCBIfam" id="TIGR01780">
    <property type="entry name" value="SSADH"/>
    <property type="match status" value="1"/>
</dbReference>
<gene>
    <name evidence="6" type="ORF">AWB80_08194</name>
</gene>
<dbReference type="Pfam" id="PF00171">
    <property type="entry name" value="Aldedh"/>
    <property type="match status" value="1"/>
</dbReference>
<sequence>MGAFDNPLLRSRCFIDGTWVDSDNGAVLTVTNPATDETLTTVPRAGAAETEAAIEAAAAAFGSWKRTPAKDRGAALARWANLAEQNLEELAKILTAEQGKPLAEARGEVRSTIAYFRWFAEEARRIDGQILQAPSADRQYLAMREPVGVCAAITPWNFPSSMIARKVAPALAAGCTIVLKPANQTPLSALALAALSERAGIPAGVFSVVTGDARTIGQVMCGSVTVRKLSFTGSTQVGRLLMQQCAGTIKKVSLELGGNAPFIVFDDADLQAAVQSALAAKFRNTGQMCTCANRILVQDGVYEAFTEKLLSAVRELNVGNGAEAHVTQGPLIDEHAVGKVEELVTDAVTKGGQLLCGGRKHVLGGRFYEPTVIGDAVPAMRFSREEIFGPVAPLYRFSTEDEAIALANDTEYGLAAYFFSKDLGRVFRVLQALEYGMVGVNTHLIADEAAPFGGVKQSGLGREGAREGINEYLETKFASVQL</sequence>
<dbReference type="PANTHER" id="PTHR43353">
    <property type="entry name" value="SUCCINATE-SEMIALDEHYDE DEHYDROGENASE, MITOCHONDRIAL"/>
    <property type="match status" value="1"/>
</dbReference>
<evidence type="ECO:0000259" key="5">
    <source>
        <dbReference type="Pfam" id="PF00171"/>
    </source>
</evidence>
<dbReference type="InterPro" id="IPR015590">
    <property type="entry name" value="Aldehyde_DH_dom"/>
</dbReference>
<dbReference type="CDD" id="cd07103">
    <property type="entry name" value="ALDH_F5_SSADH_GabD"/>
    <property type="match status" value="1"/>
</dbReference>
<dbReference type="GO" id="GO:0004777">
    <property type="term" value="F:succinate-semialdehyde dehydrogenase (NAD+) activity"/>
    <property type="evidence" value="ECO:0007669"/>
    <property type="project" value="TreeGrafter"/>
</dbReference>
<dbReference type="Proteomes" id="UP000054911">
    <property type="component" value="Unassembled WGS sequence"/>
</dbReference>
<proteinExistence type="inferred from homology"/>